<sequence length="159" mass="15705">MGYLILPLATVLFCLGIVAQSRQLSQSVPGAGEPGRMEALAAVTAQQAQAYGAACVSTAGATPGLVGSNVAPILPAGMVAPSGAGCMAVANPAGGRDVYGFVRVSPGAGAVLLSSTEGSAAWFRVRSQGTAISLTTGTAYSVPASIPVGTLVQWVQLNT</sequence>
<dbReference type="RefSeq" id="WP_115737247.1">
    <property type="nucleotide sequence ID" value="NZ_JABTYD010000006.1"/>
</dbReference>
<proteinExistence type="predicted"/>
<dbReference type="EMBL" id="OGUU01000049">
    <property type="protein sequence ID" value="SPC25893.1"/>
    <property type="molecule type" value="Genomic_DNA"/>
</dbReference>
<reference evidence="1 2" key="1">
    <citation type="submission" date="2018-01" db="EMBL/GenBank/DDBJ databases">
        <authorList>
            <person name="Clerissi C."/>
        </authorList>
    </citation>
    <scope>NUCLEOTIDE SEQUENCE [LARGE SCALE GENOMIC DNA]</scope>
    <source>
        <strain evidence="1">Cupriavidus taiwanensis STM 6021</strain>
    </source>
</reference>
<organism evidence="1 2">
    <name type="scientific">Cupriavidus taiwanensis</name>
    <dbReference type="NCBI Taxonomy" id="164546"/>
    <lineage>
        <taxon>Bacteria</taxon>
        <taxon>Pseudomonadati</taxon>
        <taxon>Pseudomonadota</taxon>
        <taxon>Betaproteobacteria</taxon>
        <taxon>Burkholderiales</taxon>
        <taxon>Burkholderiaceae</taxon>
        <taxon>Cupriavidus</taxon>
    </lineage>
</organism>
<protein>
    <submittedName>
        <fullName evidence="1">Uncharacterized protein</fullName>
    </submittedName>
</protein>
<gene>
    <name evidence="1" type="ORF">CBM2594_U20080</name>
</gene>
<accession>A0A7Z7NQ41</accession>
<dbReference type="Proteomes" id="UP000257139">
    <property type="component" value="Unassembled WGS sequence"/>
</dbReference>
<name>A0A7Z7NQ41_9BURK</name>
<comment type="caution">
    <text evidence="1">The sequence shown here is derived from an EMBL/GenBank/DDBJ whole genome shotgun (WGS) entry which is preliminary data.</text>
</comment>
<dbReference type="AlphaFoldDB" id="A0A7Z7NQ41"/>
<evidence type="ECO:0000313" key="2">
    <source>
        <dbReference type="Proteomes" id="UP000257139"/>
    </source>
</evidence>
<evidence type="ECO:0000313" key="1">
    <source>
        <dbReference type="EMBL" id="SPC25893.1"/>
    </source>
</evidence>